<evidence type="ECO:0000259" key="1">
    <source>
        <dbReference type="Pfam" id="PF10551"/>
    </source>
</evidence>
<proteinExistence type="predicted"/>
<dbReference type="AlphaFoldDB" id="A0AAP0RCP9"/>
<name>A0AAP0RCP9_LIQFO</name>
<evidence type="ECO:0000313" key="2">
    <source>
        <dbReference type="EMBL" id="KAK9274198.1"/>
    </source>
</evidence>
<comment type="caution">
    <text evidence="2">The sequence shown here is derived from an EMBL/GenBank/DDBJ whole genome shotgun (WGS) entry which is preliminary data.</text>
</comment>
<feature type="domain" description="MULE transposase" evidence="1">
    <location>
        <begin position="226"/>
        <end position="322"/>
    </location>
</feature>
<dbReference type="InterPro" id="IPR052579">
    <property type="entry name" value="Zinc_finger_SWIM"/>
</dbReference>
<dbReference type="Pfam" id="PF10551">
    <property type="entry name" value="MULE"/>
    <property type="match status" value="1"/>
</dbReference>
<dbReference type="PANTHER" id="PTHR31569">
    <property type="entry name" value="SWIM-TYPE DOMAIN-CONTAINING PROTEIN"/>
    <property type="match status" value="1"/>
</dbReference>
<dbReference type="Proteomes" id="UP001415857">
    <property type="component" value="Unassembled WGS sequence"/>
</dbReference>
<evidence type="ECO:0000313" key="3">
    <source>
        <dbReference type="Proteomes" id="UP001415857"/>
    </source>
</evidence>
<protein>
    <recommendedName>
        <fullName evidence="1">MULE transposase domain-containing protein</fullName>
    </recommendedName>
</protein>
<dbReference type="InterPro" id="IPR018289">
    <property type="entry name" value="MULE_transposase_dom"/>
</dbReference>
<dbReference type="PANTHER" id="PTHR31569:SF4">
    <property type="entry name" value="SWIM-TYPE DOMAIN-CONTAINING PROTEIN"/>
    <property type="match status" value="1"/>
</dbReference>
<reference evidence="2 3" key="1">
    <citation type="journal article" date="2024" name="Plant J.">
        <title>Genome sequences and population genomics reveal climatic adaptation and genomic divergence between two closely related sweetgum species.</title>
        <authorList>
            <person name="Xu W.Q."/>
            <person name="Ren C.Q."/>
            <person name="Zhang X.Y."/>
            <person name="Comes H.P."/>
            <person name="Liu X.H."/>
            <person name="Li Y.G."/>
            <person name="Kettle C.J."/>
            <person name="Jalonen R."/>
            <person name="Gaisberger H."/>
            <person name="Ma Y.Z."/>
            <person name="Qiu Y.X."/>
        </authorList>
    </citation>
    <scope>NUCLEOTIDE SEQUENCE [LARGE SCALE GENOMIC DNA]</scope>
    <source>
        <strain evidence="2">Hangzhou</strain>
    </source>
</reference>
<dbReference type="EMBL" id="JBBPBK010000012">
    <property type="protein sequence ID" value="KAK9274198.1"/>
    <property type="molecule type" value="Genomic_DNA"/>
</dbReference>
<accession>A0AAP0RCP9</accession>
<organism evidence="2 3">
    <name type="scientific">Liquidambar formosana</name>
    <name type="common">Formosan gum</name>
    <dbReference type="NCBI Taxonomy" id="63359"/>
    <lineage>
        <taxon>Eukaryota</taxon>
        <taxon>Viridiplantae</taxon>
        <taxon>Streptophyta</taxon>
        <taxon>Embryophyta</taxon>
        <taxon>Tracheophyta</taxon>
        <taxon>Spermatophyta</taxon>
        <taxon>Magnoliopsida</taxon>
        <taxon>eudicotyledons</taxon>
        <taxon>Gunneridae</taxon>
        <taxon>Pentapetalae</taxon>
        <taxon>Saxifragales</taxon>
        <taxon>Altingiaceae</taxon>
        <taxon>Liquidambar</taxon>
    </lineage>
</organism>
<gene>
    <name evidence="2" type="ORF">L1049_019012</name>
</gene>
<keyword evidence="3" id="KW-1185">Reference proteome</keyword>
<sequence length="561" mass="64962">MFRLWLSQNLASTSWHVLWIIVMNSQIMRSSRVEKHYAIGLEKTARLTLGCERGGYYTNRKKDVETEHEKKRRKETGTKKCGCSFALKGEKMPDDDEWMLKVLCGIHNHEVAKYLEGQSYIGRLSEQENSLVLDMSMKMSRPKDILVTLKRKDILNTSALRTIYNARLKNRVKEKAGRSQMQYLLGKLAEHKYIEWHRSSDDSDAILDLFWAHPRSVELFRAFPHVLIMDCTYKTNEYCLPLFEIVGVTLTNLTFSVAFVYIQYEWEDNYTWVLNRLHSLIEDQNILPGVIITDRELSLMNAIEKVFPNARHLLCRWHISKNVLSNCKKYFESGDQWEKFNSQWETVGLSAAESEVENAHARLKRQLGCSTLNFELSWGEVHSLIELQYTKINALFEKSSIVAKHKFACAELKEIRGMIFEDEDTESQLQMLKKLREIIAPHCTHLLEPTEPYNCTRGRPKVKVDTSTRRDPSVFEYIQSRYNSCSTGFNVEPSNSSGVTNMQVFMKEGHPVLPVATTWRLHRDVVAADWDSPYIDRIQNFLNVIGCGVATTNTCDTIDID</sequence>